<dbReference type="STRING" id="8840.ENSAPLP00000026908"/>
<dbReference type="PANTHER" id="PTHR35971">
    <property type="entry name" value="SI:DKEY-31G6.6"/>
    <property type="match status" value="1"/>
</dbReference>
<dbReference type="InterPro" id="IPR007110">
    <property type="entry name" value="Ig-like_dom"/>
</dbReference>
<keyword evidence="7" id="KW-1185">Reference proteome</keyword>
<organism evidence="6 7">
    <name type="scientific">Anas platyrhynchos platyrhynchos</name>
    <name type="common">Northern mallard</name>
    <dbReference type="NCBI Taxonomy" id="8840"/>
    <lineage>
        <taxon>Eukaryota</taxon>
        <taxon>Metazoa</taxon>
        <taxon>Chordata</taxon>
        <taxon>Craniata</taxon>
        <taxon>Vertebrata</taxon>
        <taxon>Euteleostomi</taxon>
        <taxon>Archelosauria</taxon>
        <taxon>Archosauria</taxon>
        <taxon>Dinosauria</taxon>
        <taxon>Saurischia</taxon>
        <taxon>Theropoda</taxon>
        <taxon>Coelurosauria</taxon>
        <taxon>Aves</taxon>
        <taxon>Neognathae</taxon>
        <taxon>Galloanserae</taxon>
        <taxon>Anseriformes</taxon>
        <taxon>Anatidae</taxon>
        <taxon>Anatinae</taxon>
        <taxon>Anas</taxon>
    </lineage>
</organism>
<feature type="domain" description="Ig-like" evidence="5">
    <location>
        <begin position="39"/>
        <end position="127"/>
    </location>
</feature>
<evidence type="ECO:0000256" key="1">
    <source>
        <dbReference type="ARBA" id="ARBA00004496"/>
    </source>
</evidence>
<dbReference type="AlphaFoldDB" id="A0A493TM79"/>
<evidence type="ECO:0000259" key="5">
    <source>
        <dbReference type="PROSITE" id="PS50835"/>
    </source>
</evidence>
<dbReference type="Ensembl" id="ENSAPLT00000047142.1">
    <property type="protein sequence ID" value="ENSAPLP00000026908.1"/>
    <property type="gene ID" value="ENSAPLG00000026129.1"/>
</dbReference>
<dbReference type="Proteomes" id="UP000016666">
    <property type="component" value="Chromosome 2"/>
</dbReference>
<evidence type="ECO:0000313" key="7">
    <source>
        <dbReference type="Proteomes" id="UP000016666"/>
    </source>
</evidence>
<dbReference type="PROSITE" id="PS50835">
    <property type="entry name" value="IG_LIKE"/>
    <property type="match status" value="1"/>
</dbReference>
<dbReference type="GeneTree" id="ENSGT00940000154756"/>
<dbReference type="PANTHER" id="PTHR35971:SF4">
    <property type="entry name" value="OBSCURIN"/>
    <property type="match status" value="1"/>
</dbReference>
<evidence type="ECO:0000313" key="6">
    <source>
        <dbReference type="Ensembl" id="ENSAPLP00000026908.1"/>
    </source>
</evidence>
<keyword evidence="2" id="KW-0963">Cytoplasm</keyword>
<dbReference type="InterPro" id="IPR052385">
    <property type="entry name" value="Obscurin/Obscurin-like_Reg"/>
</dbReference>
<keyword evidence="4" id="KW-1015">Disulfide bond</keyword>
<evidence type="ECO:0000256" key="3">
    <source>
        <dbReference type="ARBA" id="ARBA00022553"/>
    </source>
</evidence>
<evidence type="ECO:0000256" key="2">
    <source>
        <dbReference type="ARBA" id="ARBA00022490"/>
    </source>
</evidence>
<dbReference type="Gene3D" id="2.60.40.10">
    <property type="entry name" value="Immunoglobulins"/>
    <property type="match status" value="1"/>
</dbReference>
<dbReference type="InterPro" id="IPR013783">
    <property type="entry name" value="Ig-like_fold"/>
</dbReference>
<proteinExistence type="predicted"/>
<reference evidence="6" key="2">
    <citation type="submission" date="2025-08" db="UniProtKB">
        <authorList>
            <consortium name="Ensembl"/>
        </authorList>
    </citation>
    <scope>IDENTIFICATION</scope>
</reference>
<sequence>MDYSKARFERHLSHNMDIDGKTMAWIGINQVHPQLLKPPEVVFTNKEKVQKEVKAALTQNATLSCEVAQEKTDVKWYKEGKLITSSKKFKVESEGKSRRLVVNQLEKKDAGEYTCEAAGQKLNFKIVVTGERRHFGPSFLFLEHLQKLLLFCKCFSSDTSNFWRMSWG</sequence>
<dbReference type="InterPro" id="IPR036179">
    <property type="entry name" value="Ig-like_dom_sf"/>
</dbReference>
<evidence type="ECO:0000256" key="4">
    <source>
        <dbReference type="ARBA" id="ARBA00023157"/>
    </source>
</evidence>
<dbReference type="InterPro" id="IPR003599">
    <property type="entry name" value="Ig_sub"/>
</dbReference>
<dbReference type="SMART" id="SM00408">
    <property type="entry name" value="IGc2"/>
    <property type="match status" value="1"/>
</dbReference>
<dbReference type="InterPro" id="IPR013098">
    <property type="entry name" value="Ig_I-set"/>
</dbReference>
<reference evidence="6 7" key="1">
    <citation type="submission" date="2017-10" db="EMBL/GenBank/DDBJ databases">
        <title>A new Pekin duck reference genome.</title>
        <authorList>
            <person name="Hou Z.-C."/>
            <person name="Zhou Z.-K."/>
            <person name="Zhu F."/>
            <person name="Hou S.-S."/>
        </authorList>
    </citation>
    <scope>NUCLEOTIDE SEQUENCE [LARGE SCALE GENOMIC DNA]</scope>
</reference>
<dbReference type="Pfam" id="PF07679">
    <property type="entry name" value="I-set"/>
    <property type="match status" value="1"/>
</dbReference>
<protein>
    <recommendedName>
        <fullName evidence="5">Ig-like domain-containing protein</fullName>
    </recommendedName>
</protein>
<dbReference type="GO" id="GO:0005737">
    <property type="term" value="C:cytoplasm"/>
    <property type="evidence" value="ECO:0007669"/>
    <property type="project" value="UniProtKB-SubCell"/>
</dbReference>
<dbReference type="SUPFAM" id="SSF48726">
    <property type="entry name" value="Immunoglobulin"/>
    <property type="match status" value="1"/>
</dbReference>
<accession>A0A493TM79</accession>
<dbReference type="FunFam" id="2.60.40.10:FF:001066">
    <property type="entry name" value="Obscurin-like protein 1 isoform 3"/>
    <property type="match status" value="1"/>
</dbReference>
<reference evidence="6" key="3">
    <citation type="submission" date="2025-09" db="UniProtKB">
        <authorList>
            <consortium name="Ensembl"/>
        </authorList>
    </citation>
    <scope>IDENTIFICATION</scope>
</reference>
<keyword evidence="3" id="KW-0597">Phosphoprotein</keyword>
<name>A0A493TM79_ANAPP</name>
<comment type="subcellular location">
    <subcellularLocation>
        <location evidence="1">Cytoplasm</location>
    </subcellularLocation>
</comment>
<dbReference type="InterPro" id="IPR003598">
    <property type="entry name" value="Ig_sub2"/>
</dbReference>
<dbReference type="SMART" id="SM00409">
    <property type="entry name" value="IG"/>
    <property type="match status" value="1"/>
</dbReference>
<dbReference type="OMA" id="MAWIGIN"/>